<dbReference type="RefSeq" id="WP_245735831.1">
    <property type="nucleotide sequence ID" value="NZ_FOHB01000006.1"/>
</dbReference>
<comment type="similarity">
    <text evidence="7">Belongs to the TatC family.</text>
</comment>
<dbReference type="STRING" id="587636.SAMN05216199_3155"/>
<feature type="transmembrane region" description="Helical" evidence="7">
    <location>
        <begin position="202"/>
        <end position="220"/>
    </location>
</feature>
<keyword evidence="9" id="KW-1185">Reference proteome</keyword>
<dbReference type="Proteomes" id="UP000199019">
    <property type="component" value="Unassembled WGS sequence"/>
</dbReference>
<gene>
    <name evidence="7" type="primary">tatC</name>
    <name evidence="8" type="ORF">SAMN05216199_3155</name>
</gene>
<dbReference type="GO" id="GO:0033281">
    <property type="term" value="C:TAT protein transport complex"/>
    <property type="evidence" value="ECO:0007669"/>
    <property type="project" value="UniProtKB-UniRule"/>
</dbReference>
<dbReference type="GO" id="GO:0065002">
    <property type="term" value="P:intracellular protein transmembrane transport"/>
    <property type="evidence" value="ECO:0007669"/>
    <property type="project" value="TreeGrafter"/>
</dbReference>
<keyword evidence="7" id="KW-1003">Cell membrane</keyword>
<keyword evidence="6 7" id="KW-0472">Membrane</keyword>
<evidence type="ECO:0000313" key="9">
    <source>
        <dbReference type="Proteomes" id="UP000199019"/>
    </source>
</evidence>
<comment type="subunit">
    <text evidence="7">The Tat system comprises two distinct complexes: a TatABC complex, containing multiple copies of TatA, TatB and TatC subunits, and a separate TatA complex, containing only TatA subunits. Substrates initially bind to the TatABC complex, which probably triggers association of the separate TatA complex to form the active translocon.</text>
</comment>
<feature type="transmembrane region" description="Helical" evidence="7">
    <location>
        <begin position="171"/>
        <end position="195"/>
    </location>
</feature>
<keyword evidence="7" id="KW-0813">Transport</keyword>
<evidence type="ECO:0000256" key="1">
    <source>
        <dbReference type="ARBA" id="ARBA00004141"/>
    </source>
</evidence>
<keyword evidence="2 7" id="KW-0812">Transmembrane</keyword>
<evidence type="ECO:0000256" key="5">
    <source>
        <dbReference type="ARBA" id="ARBA00023010"/>
    </source>
</evidence>
<dbReference type="PANTHER" id="PTHR30371">
    <property type="entry name" value="SEC-INDEPENDENT PROTEIN TRANSLOCASE PROTEIN TATC"/>
    <property type="match status" value="1"/>
</dbReference>
<dbReference type="AlphaFoldDB" id="A0A1H9WWM7"/>
<dbReference type="NCBIfam" id="TIGR00945">
    <property type="entry name" value="tatC"/>
    <property type="match status" value="1"/>
</dbReference>
<accession>A0A1H9WWM7</accession>
<organism evidence="8 9">
    <name type="scientific">Pedococcus cremeus</name>
    <dbReference type="NCBI Taxonomy" id="587636"/>
    <lineage>
        <taxon>Bacteria</taxon>
        <taxon>Bacillati</taxon>
        <taxon>Actinomycetota</taxon>
        <taxon>Actinomycetes</taxon>
        <taxon>Micrococcales</taxon>
        <taxon>Intrasporangiaceae</taxon>
        <taxon>Pedococcus</taxon>
    </lineage>
</organism>
<dbReference type="GO" id="GO:0009977">
    <property type="term" value="F:proton motive force dependent protein transmembrane transporter activity"/>
    <property type="evidence" value="ECO:0007669"/>
    <property type="project" value="TreeGrafter"/>
</dbReference>
<dbReference type="InterPro" id="IPR002033">
    <property type="entry name" value="TatC"/>
</dbReference>
<dbReference type="PANTHER" id="PTHR30371:SF0">
    <property type="entry name" value="SEC-INDEPENDENT PROTEIN TRANSLOCASE PROTEIN TATC, CHLOROPLASTIC-RELATED"/>
    <property type="match status" value="1"/>
</dbReference>
<keyword evidence="3 7" id="KW-0653">Protein transport</keyword>
<feature type="transmembrane region" description="Helical" evidence="7">
    <location>
        <begin position="226"/>
        <end position="247"/>
    </location>
</feature>
<evidence type="ECO:0000256" key="2">
    <source>
        <dbReference type="ARBA" id="ARBA00022692"/>
    </source>
</evidence>
<comment type="function">
    <text evidence="7">Part of the twin-arginine translocation (Tat) system that transports large folded proteins containing a characteristic twin-arginine motif in their signal peptide across membranes. Together with TatB, TatC is part of a receptor directly interacting with Tat signal peptides.</text>
</comment>
<comment type="subcellular location">
    <subcellularLocation>
        <location evidence="7">Cell membrane</location>
        <topology evidence="7">Multi-pass membrane protein</topology>
    </subcellularLocation>
    <subcellularLocation>
        <location evidence="1">Membrane</location>
        <topology evidence="1">Multi-pass membrane protein</topology>
    </subcellularLocation>
</comment>
<evidence type="ECO:0000256" key="7">
    <source>
        <dbReference type="HAMAP-Rule" id="MF_00902"/>
    </source>
</evidence>
<feature type="transmembrane region" description="Helical" evidence="7">
    <location>
        <begin position="27"/>
        <end position="45"/>
    </location>
</feature>
<evidence type="ECO:0000256" key="4">
    <source>
        <dbReference type="ARBA" id="ARBA00022989"/>
    </source>
</evidence>
<keyword evidence="4 7" id="KW-1133">Transmembrane helix</keyword>
<evidence type="ECO:0000256" key="6">
    <source>
        <dbReference type="ARBA" id="ARBA00023136"/>
    </source>
</evidence>
<reference evidence="9" key="1">
    <citation type="submission" date="2016-10" db="EMBL/GenBank/DDBJ databases">
        <authorList>
            <person name="Varghese N."/>
            <person name="Submissions S."/>
        </authorList>
    </citation>
    <scope>NUCLEOTIDE SEQUENCE [LARGE SCALE GENOMIC DNA]</scope>
    <source>
        <strain evidence="9">CGMCC 1.6963</strain>
    </source>
</reference>
<dbReference type="Pfam" id="PF00902">
    <property type="entry name" value="TatC"/>
    <property type="match status" value="1"/>
</dbReference>
<protein>
    <recommendedName>
        <fullName evidence="7">Sec-independent protein translocase protein TatC</fullName>
    </recommendedName>
</protein>
<dbReference type="HAMAP" id="MF_00902">
    <property type="entry name" value="TatC"/>
    <property type="match status" value="1"/>
</dbReference>
<proteinExistence type="inferred from homology"/>
<feature type="transmembrane region" description="Helical" evidence="7">
    <location>
        <begin position="119"/>
        <end position="140"/>
    </location>
</feature>
<keyword evidence="5 7" id="KW-0811">Translocation</keyword>
<evidence type="ECO:0000256" key="3">
    <source>
        <dbReference type="ARBA" id="ARBA00022927"/>
    </source>
</evidence>
<sequence>MAAFRRARNPEGRMSLGDHLRELRRRLVIAGLAVLLFAVLGWIYYPEIYDRLAAPFNDYKNAHPGSAISLNFGNATAAFSQQLSIAIFAGFIAASPVWLYQLWAFIVPGLTRKEKRISLAFVAAIVPLFLAGCALAYTVLPKVLAVLYGFTPAGASNIQQVSDYFSFVTRFILAFGGAFLMPVFLVALSAVGVLPSSAMVKAWRPAVFGIFVLSAILTPTPDAFTMFLMAIPLVVLYFAAIGVAKLIERSRRRARPEWTDVPDDEASTL</sequence>
<dbReference type="EMBL" id="FOHB01000006">
    <property type="protein sequence ID" value="SES38219.1"/>
    <property type="molecule type" value="Genomic_DNA"/>
</dbReference>
<dbReference type="GO" id="GO:0043953">
    <property type="term" value="P:protein transport by the Tat complex"/>
    <property type="evidence" value="ECO:0007669"/>
    <property type="project" value="UniProtKB-UniRule"/>
</dbReference>
<feature type="transmembrane region" description="Helical" evidence="7">
    <location>
        <begin position="85"/>
        <end position="107"/>
    </location>
</feature>
<dbReference type="PRINTS" id="PR01840">
    <property type="entry name" value="TATCFAMILY"/>
</dbReference>
<evidence type="ECO:0000313" key="8">
    <source>
        <dbReference type="EMBL" id="SES38219.1"/>
    </source>
</evidence>
<name>A0A1H9WWM7_9MICO</name>